<feature type="non-terminal residue" evidence="1">
    <location>
        <position position="88"/>
    </location>
</feature>
<keyword evidence="2" id="KW-1185">Reference proteome</keyword>
<proteinExistence type="predicted"/>
<accession>A0A9N9UMJ4</accession>
<gene>
    <name evidence="1" type="ORF">CBYS24578_00006305</name>
</gene>
<comment type="caution">
    <text evidence="1">The sequence shown here is derived from an EMBL/GenBank/DDBJ whole genome shotgun (WGS) entry which is preliminary data.</text>
</comment>
<name>A0A9N9UMJ4_9HYPO</name>
<dbReference type="AlphaFoldDB" id="A0A9N9UMJ4"/>
<dbReference type="OrthoDB" id="10445265at2759"/>
<evidence type="ECO:0000313" key="2">
    <source>
        <dbReference type="Proteomes" id="UP000754883"/>
    </source>
</evidence>
<evidence type="ECO:0000313" key="1">
    <source>
        <dbReference type="EMBL" id="CAG9991510.1"/>
    </source>
</evidence>
<organism evidence="1 2">
    <name type="scientific">Clonostachys byssicola</name>
    <dbReference type="NCBI Taxonomy" id="160290"/>
    <lineage>
        <taxon>Eukaryota</taxon>
        <taxon>Fungi</taxon>
        <taxon>Dikarya</taxon>
        <taxon>Ascomycota</taxon>
        <taxon>Pezizomycotina</taxon>
        <taxon>Sordariomycetes</taxon>
        <taxon>Hypocreomycetidae</taxon>
        <taxon>Hypocreales</taxon>
        <taxon>Bionectriaceae</taxon>
        <taxon>Clonostachys</taxon>
    </lineage>
</organism>
<dbReference type="EMBL" id="CABFNO020001479">
    <property type="protein sequence ID" value="CAG9991510.1"/>
    <property type="molecule type" value="Genomic_DNA"/>
</dbReference>
<dbReference type="Proteomes" id="UP000754883">
    <property type="component" value="Unassembled WGS sequence"/>
</dbReference>
<protein>
    <submittedName>
        <fullName evidence="1">Uncharacterized protein</fullName>
    </submittedName>
</protein>
<reference evidence="1" key="1">
    <citation type="submission" date="2021-10" db="EMBL/GenBank/DDBJ databases">
        <authorList>
            <person name="Piombo E."/>
        </authorList>
    </citation>
    <scope>NUCLEOTIDE SEQUENCE</scope>
</reference>
<sequence>MACMHSQAQLIPDMGFSSPRVEYDGFRLEDRVDNADFDIGTGLMRCHKRPDAPWRSLNLTRRQVGRQQDDLSCKLNVNQHQNRGRCMR</sequence>